<evidence type="ECO:0000256" key="12">
    <source>
        <dbReference type="SAM" id="MobiDB-lite"/>
    </source>
</evidence>
<evidence type="ECO:0000256" key="9">
    <source>
        <dbReference type="ARBA" id="ARBA00029730"/>
    </source>
</evidence>
<gene>
    <name evidence="15" type="ORF">J596_2249</name>
</gene>
<keyword evidence="6" id="KW-0450">Lipoyl</keyword>
<sequence>MQIKTPDIGVDKANVAEILVKVGDRVEVDDSIVVLESDKATVEVPSTSAGVVKSILINQGDDVTEGVALIEIEAEGAAQAAPEPTPAPVAEKPAAPAPAQQTQASAQPSAATSTATVEVTVPDIGVEKALVGEILVKVGDQIDVEQSIVVVESDKATVEVPSSVAGTVESIQVKEGDTVKEGVVLIQVKTAAASNAQAEAPATTPAPAAVAESVAAKQETMAAAPAQSGSVDINVPDLGVDKAVVAEILVQVGDKVDIDQSLVVVESDKATVEVPSTVAGVVKAIHLQAGQQVSQGVLLATIEAEGQAPAAAPAAKAEAAPAPQAAAPKAAAPVATQSAPAASTSGTDKLTKEQEAENAKVYAGPAVRKLARELGVILSQVKTS</sequence>
<dbReference type="InterPro" id="IPR011053">
    <property type="entry name" value="Single_hybrid_motif"/>
</dbReference>
<dbReference type="EMBL" id="JMOD01000037">
    <property type="protein sequence ID" value="KCY18243.1"/>
    <property type="molecule type" value="Genomic_DNA"/>
</dbReference>
<accession>A0A062IK07</accession>
<feature type="domain" description="Lipoyl-binding" evidence="13">
    <location>
        <begin position="114"/>
        <end position="189"/>
    </location>
</feature>
<evidence type="ECO:0000256" key="6">
    <source>
        <dbReference type="ARBA" id="ARBA00022823"/>
    </source>
</evidence>
<feature type="domain" description="Lipoyl-binding" evidence="13">
    <location>
        <begin position="230"/>
        <end position="303"/>
    </location>
</feature>
<dbReference type="InterPro" id="IPR036625">
    <property type="entry name" value="E3-bd_dom_sf"/>
</dbReference>
<dbReference type="InterPro" id="IPR000089">
    <property type="entry name" value="Biotin_lipoyl"/>
</dbReference>
<comment type="cofactor">
    <cofactor evidence="1">
        <name>(R)-lipoate</name>
        <dbReference type="ChEBI" id="CHEBI:83088"/>
    </cofactor>
</comment>
<dbReference type="AlphaFoldDB" id="A0A062IK07"/>
<organism evidence="15 16">
    <name type="scientific">Acinetobacter baumannii 21072</name>
    <dbReference type="NCBI Taxonomy" id="1310697"/>
    <lineage>
        <taxon>Bacteria</taxon>
        <taxon>Pseudomonadati</taxon>
        <taxon>Pseudomonadota</taxon>
        <taxon>Gammaproteobacteria</taxon>
        <taxon>Moraxellales</taxon>
        <taxon>Moraxellaceae</taxon>
        <taxon>Acinetobacter</taxon>
        <taxon>Acinetobacter calcoaceticus/baumannii complex</taxon>
    </lineage>
</organism>
<feature type="compositionally biased region" description="Low complexity" evidence="12">
    <location>
        <begin position="322"/>
        <end position="345"/>
    </location>
</feature>
<comment type="caution">
    <text evidence="15">The sequence shown here is derived from an EMBL/GenBank/DDBJ whole genome shotgun (WGS) entry which is preliminary data.</text>
</comment>
<evidence type="ECO:0000313" key="16">
    <source>
        <dbReference type="Proteomes" id="UP000027327"/>
    </source>
</evidence>
<dbReference type="InterPro" id="IPR004167">
    <property type="entry name" value="PSBD"/>
</dbReference>
<dbReference type="InterPro" id="IPR003016">
    <property type="entry name" value="2-oxoA_DH_lipoyl-BS"/>
</dbReference>
<feature type="non-terminal residue" evidence="15">
    <location>
        <position position="384"/>
    </location>
</feature>
<reference evidence="15 16" key="1">
    <citation type="submission" date="2014-04" db="EMBL/GenBank/DDBJ databases">
        <title>Comparative genomics and transcriptomics to identify genetic mechanisms underlying the emergence of carbapenem resistant Acinetobacter baumannii (CRAb).</title>
        <authorList>
            <person name="Harris A.D."/>
            <person name="Johnson K.J."/>
            <person name="George J."/>
            <person name="Nadendla S."/>
            <person name="Daugherty S.C."/>
            <person name="Parankush S."/>
            <person name="Sadzewicz L."/>
            <person name="Tallon L."/>
            <person name="Sengamalay N."/>
            <person name="Hazen T.H."/>
            <person name="Rasko D.A."/>
        </authorList>
    </citation>
    <scope>NUCLEOTIDE SEQUENCE [LARGE SCALE GENOMIC DNA]</scope>
    <source>
        <strain evidence="15 16">21072</strain>
    </source>
</reference>
<comment type="subunit">
    <text evidence="3">Forms a 24-polypeptide structural core with octahedral symmetry.</text>
</comment>
<dbReference type="Gene3D" id="2.40.50.100">
    <property type="match status" value="3"/>
</dbReference>
<dbReference type="PROSITE" id="PS51826">
    <property type="entry name" value="PSBD"/>
    <property type="match status" value="1"/>
</dbReference>
<dbReference type="PROSITE" id="PS00189">
    <property type="entry name" value="LIPOYL"/>
    <property type="match status" value="3"/>
</dbReference>
<keyword evidence="7" id="KW-0012">Acyltransferase</keyword>
<dbReference type="Pfam" id="PF02817">
    <property type="entry name" value="E3_binding"/>
    <property type="match status" value="1"/>
</dbReference>
<protein>
    <recommendedName>
        <fullName evidence="4">Dihydrolipoyllysine-residue acetyltransferase component of pyruvate dehydrogenase complex</fullName>
    </recommendedName>
    <alternativeName>
        <fullName evidence="9">Dihydrolipoamide acetyltransferase component of pyruvate dehydrogenase complex</fullName>
    </alternativeName>
    <alternativeName>
        <fullName evidence="10">E2</fullName>
    </alternativeName>
</protein>
<feature type="domain" description="Peripheral subunit-binding (PSBD)" evidence="14">
    <location>
        <begin position="362"/>
        <end position="384"/>
    </location>
</feature>
<evidence type="ECO:0000259" key="13">
    <source>
        <dbReference type="PROSITE" id="PS50968"/>
    </source>
</evidence>
<dbReference type="GO" id="GO:0005737">
    <property type="term" value="C:cytoplasm"/>
    <property type="evidence" value="ECO:0007669"/>
    <property type="project" value="TreeGrafter"/>
</dbReference>
<comment type="catalytic activity">
    <reaction evidence="11">
        <text>N(6)-[(R)-dihydrolipoyl]-L-lysyl-[protein] + acetyl-CoA = N(6)-[(R)-S(8)-acetyldihydrolipoyl]-L-lysyl-[protein] + CoA</text>
        <dbReference type="Rhea" id="RHEA:17017"/>
        <dbReference type="Rhea" id="RHEA-COMP:10475"/>
        <dbReference type="Rhea" id="RHEA-COMP:10478"/>
        <dbReference type="ChEBI" id="CHEBI:57287"/>
        <dbReference type="ChEBI" id="CHEBI:57288"/>
        <dbReference type="ChEBI" id="CHEBI:83100"/>
        <dbReference type="ChEBI" id="CHEBI:83111"/>
        <dbReference type="EC" id="2.3.1.12"/>
    </reaction>
</comment>
<evidence type="ECO:0000256" key="10">
    <source>
        <dbReference type="ARBA" id="ARBA00031531"/>
    </source>
</evidence>
<dbReference type="PANTHER" id="PTHR43178">
    <property type="entry name" value="DIHYDROLIPOAMIDE ACETYLTRANSFERASE COMPONENT OF PYRUVATE DEHYDROGENASE COMPLEX"/>
    <property type="match status" value="1"/>
</dbReference>
<proteinExistence type="inferred from homology"/>
<keyword evidence="5" id="KW-0808">Transferase</keyword>
<evidence type="ECO:0000256" key="8">
    <source>
        <dbReference type="ARBA" id="ARBA00025211"/>
    </source>
</evidence>
<dbReference type="Pfam" id="PF00364">
    <property type="entry name" value="Biotin_lipoyl"/>
    <property type="match status" value="3"/>
</dbReference>
<evidence type="ECO:0000256" key="11">
    <source>
        <dbReference type="ARBA" id="ARBA00048370"/>
    </source>
</evidence>
<evidence type="ECO:0000313" key="15">
    <source>
        <dbReference type="EMBL" id="KCY18243.1"/>
    </source>
</evidence>
<dbReference type="GO" id="GO:0031405">
    <property type="term" value="F:lipoic acid binding"/>
    <property type="evidence" value="ECO:0007669"/>
    <property type="project" value="TreeGrafter"/>
</dbReference>
<comment type="function">
    <text evidence="8">The pyruvate dehydrogenase complex catalyzes the overall conversion of pyruvate to acetyl-CoA and CO(2). It contains multiple copies of three enzymatic components: pyruvate dehydrogenase (E1), dihydrolipoamide acetyltransferase (E2) and lipoamide dehydrogenase (E3).</text>
</comment>
<dbReference type="SUPFAM" id="SSF51230">
    <property type="entry name" value="Single hybrid motif"/>
    <property type="match status" value="3"/>
</dbReference>
<evidence type="ECO:0000256" key="1">
    <source>
        <dbReference type="ARBA" id="ARBA00001938"/>
    </source>
</evidence>
<evidence type="ECO:0000256" key="2">
    <source>
        <dbReference type="ARBA" id="ARBA00007317"/>
    </source>
</evidence>
<dbReference type="RefSeq" id="WP_032036748.1">
    <property type="nucleotide sequence ID" value="NZ_JMOD01000037.1"/>
</dbReference>
<dbReference type="GO" id="GO:0006086">
    <property type="term" value="P:pyruvate decarboxylation to acetyl-CoA"/>
    <property type="evidence" value="ECO:0007669"/>
    <property type="project" value="TreeGrafter"/>
</dbReference>
<feature type="region of interest" description="Disordered" evidence="12">
    <location>
        <begin position="322"/>
        <end position="362"/>
    </location>
</feature>
<dbReference type="Proteomes" id="UP000027327">
    <property type="component" value="Unassembled WGS sequence"/>
</dbReference>
<name>A0A062IK07_ACIBA</name>
<feature type="compositionally biased region" description="Basic and acidic residues" evidence="12">
    <location>
        <begin position="349"/>
        <end position="358"/>
    </location>
</feature>
<evidence type="ECO:0000256" key="5">
    <source>
        <dbReference type="ARBA" id="ARBA00022679"/>
    </source>
</evidence>
<evidence type="ECO:0000259" key="14">
    <source>
        <dbReference type="PROSITE" id="PS51826"/>
    </source>
</evidence>
<evidence type="ECO:0000256" key="4">
    <source>
        <dbReference type="ARBA" id="ARBA00016300"/>
    </source>
</evidence>
<feature type="domain" description="Lipoyl-binding" evidence="13">
    <location>
        <begin position="1"/>
        <end position="73"/>
    </location>
</feature>
<feature type="region of interest" description="Disordered" evidence="12">
    <location>
        <begin position="77"/>
        <end position="114"/>
    </location>
</feature>
<dbReference type="InterPro" id="IPR050743">
    <property type="entry name" value="2-oxoacid_DH_E2_comp"/>
</dbReference>
<dbReference type="GO" id="GO:0004742">
    <property type="term" value="F:dihydrolipoyllysine-residue acetyltransferase activity"/>
    <property type="evidence" value="ECO:0007669"/>
    <property type="project" value="UniProtKB-EC"/>
</dbReference>
<dbReference type="PANTHER" id="PTHR43178:SF2">
    <property type="entry name" value="DIHYDROLIPOYLLYSINE-RESIDUE ACETYLTRANSFERASE COMPONENT OF PYRUVATE DEHYDROGENASE COMPLEX"/>
    <property type="match status" value="1"/>
</dbReference>
<evidence type="ECO:0000256" key="7">
    <source>
        <dbReference type="ARBA" id="ARBA00023315"/>
    </source>
</evidence>
<comment type="similarity">
    <text evidence="2">Belongs to the 2-oxoacid dehydrogenase family.</text>
</comment>
<evidence type="ECO:0000256" key="3">
    <source>
        <dbReference type="ARBA" id="ARBA00011484"/>
    </source>
</evidence>
<dbReference type="Gene3D" id="4.10.320.10">
    <property type="entry name" value="E3-binding domain"/>
    <property type="match status" value="1"/>
</dbReference>
<dbReference type="CDD" id="cd06849">
    <property type="entry name" value="lipoyl_domain"/>
    <property type="match status" value="3"/>
</dbReference>
<dbReference type="PROSITE" id="PS50968">
    <property type="entry name" value="BIOTINYL_LIPOYL"/>
    <property type="match status" value="3"/>
</dbReference>